<dbReference type="Proteomes" id="UP000288805">
    <property type="component" value="Unassembled WGS sequence"/>
</dbReference>
<evidence type="ECO:0000313" key="1">
    <source>
        <dbReference type="EMBL" id="RVW25816.1"/>
    </source>
</evidence>
<dbReference type="AlphaFoldDB" id="A0A438CRH6"/>
<dbReference type="EMBL" id="QGNW01002060">
    <property type="protein sequence ID" value="RVW25816.1"/>
    <property type="molecule type" value="Genomic_DNA"/>
</dbReference>
<evidence type="ECO:0000313" key="2">
    <source>
        <dbReference type="Proteomes" id="UP000288805"/>
    </source>
</evidence>
<reference evidence="1 2" key="1">
    <citation type="journal article" date="2018" name="PLoS Genet.">
        <title>Population sequencing reveals clonal diversity and ancestral inbreeding in the grapevine cultivar Chardonnay.</title>
        <authorList>
            <person name="Roach M.J."/>
            <person name="Johnson D.L."/>
            <person name="Bohlmann J."/>
            <person name="van Vuuren H.J."/>
            <person name="Jones S.J."/>
            <person name="Pretorius I.S."/>
            <person name="Schmidt S.A."/>
            <person name="Borneman A.R."/>
        </authorList>
    </citation>
    <scope>NUCLEOTIDE SEQUENCE [LARGE SCALE GENOMIC DNA]</scope>
    <source>
        <strain evidence="2">cv. Chardonnay</strain>
        <tissue evidence="1">Leaf</tissue>
    </source>
</reference>
<gene>
    <name evidence="1" type="ORF">CK203_101066</name>
</gene>
<name>A0A438CRH6_VITVI</name>
<sequence length="175" mass="19800">MVRTLKVSVERKTFWVRVEGEVGGNWCSITEHSKGSVFVLGLEKEKVSWLIKQLTKAIEMKICMGFNQKFRGKTRVHLLEVCFNVHGREGRAGKEGLCTKNAGPLQRSYAKVVRDEGPRKGGLVPVGRWARAVVCECQDGAVNWVEGRPGHGKKARAQRRGDNRPIRRRKKDCFL</sequence>
<comment type="caution">
    <text evidence="1">The sequence shown here is derived from an EMBL/GenBank/DDBJ whole genome shotgun (WGS) entry which is preliminary data.</text>
</comment>
<organism evidence="1 2">
    <name type="scientific">Vitis vinifera</name>
    <name type="common">Grape</name>
    <dbReference type="NCBI Taxonomy" id="29760"/>
    <lineage>
        <taxon>Eukaryota</taxon>
        <taxon>Viridiplantae</taxon>
        <taxon>Streptophyta</taxon>
        <taxon>Embryophyta</taxon>
        <taxon>Tracheophyta</taxon>
        <taxon>Spermatophyta</taxon>
        <taxon>Magnoliopsida</taxon>
        <taxon>eudicotyledons</taxon>
        <taxon>Gunneridae</taxon>
        <taxon>Pentapetalae</taxon>
        <taxon>rosids</taxon>
        <taxon>Vitales</taxon>
        <taxon>Vitaceae</taxon>
        <taxon>Viteae</taxon>
        <taxon>Vitis</taxon>
    </lineage>
</organism>
<protein>
    <submittedName>
        <fullName evidence="1">Uncharacterized protein</fullName>
    </submittedName>
</protein>
<proteinExistence type="predicted"/>
<accession>A0A438CRH6</accession>